<dbReference type="InterPro" id="IPR011330">
    <property type="entry name" value="Glyco_hydro/deAcase_b/a-brl"/>
</dbReference>
<dbReference type="KEGG" id="samy:DB32_008061"/>
<dbReference type="SMART" id="SM00872">
    <property type="entry name" value="Alpha-mann_mid"/>
    <property type="match status" value="1"/>
</dbReference>
<dbReference type="AlphaFoldDB" id="A0A0F6W9J3"/>
<organism evidence="4 5">
    <name type="scientific">Sandaracinus amylolyticus</name>
    <dbReference type="NCBI Taxonomy" id="927083"/>
    <lineage>
        <taxon>Bacteria</taxon>
        <taxon>Pseudomonadati</taxon>
        <taxon>Myxococcota</taxon>
        <taxon>Polyangia</taxon>
        <taxon>Polyangiales</taxon>
        <taxon>Sandaracinaceae</taxon>
        <taxon>Sandaracinus</taxon>
    </lineage>
</organism>
<dbReference type="Gene3D" id="3.20.110.10">
    <property type="entry name" value="Glycoside hydrolase 38, N terminal domain"/>
    <property type="match status" value="1"/>
</dbReference>
<feature type="domain" description="Glycoside hydrolase family 38 central" evidence="3">
    <location>
        <begin position="355"/>
        <end position="431"/>
    </location>
</feature>
<dbReference type="Pfam" id="PF09261">
    <property type="entry name" value="Alpha-mann_mid"/>
    <property type="match status" value="1"/>
</dbReference>
<protein>
    <submittedName>
        <fullName evidence="4">Putative alpha-mannosidase</fullName>
    </submittedName>
</protein>
<dbReference type="PANTHER" id="PTHR46017">
    <property type="entry name" value="ALPHA-MANNOSIDASE 2C1"/>
    <property type="match status" value="1"/>
</dbReference>
<name>A0A0F6W9J3_9BACT</name>
<dbReference type="GO" id="GO:0009313">
    <property type="term" value="P:oligosaccharide catabolic process"/>
    <property type="evidence" value="ECO:0007669"/>
    <property type="project" value="TreeGrafter"/>
</dbReference>
<evidence type="ECO:0000256" key="1">
    <source>
        <dbReference type="ARBA" id="ARBA00022801"/>
    </source>
</evidence>
<evidence type="ECO:0000259" key="3">
    <source>
        <dbReference type="SMART" id="SM00872"/>
    </source>
</evidence>
<dbReference type="Proteomes" id="UP000034883">
    <property type="component" value="Chromosome"/>
</dbReference>
<dbReference type="Gene3D" id="1.20.1270.50">
    <property type="entry name" value="Glycoside hydrolase family 38, central domain"/>
    <property type="match status" value="1"/>
</dbReference>
<dbReference type="PANTHER" id="PTHR46017:SF2">
    <property type="entry name" value="MANNOSYLGLYCERATE HYDROLASE"/>
    <property type="match status" value="1"/>
</dbReference>
<gene>
    <name evidence="4" type="ORF">DB32_008061</name>
</gene>
<dbReference type="GO" id="GO:0006013">
    <property type="term" value="P:mannose metabolic process"/>
    <property type="evidence" value="ECO:0007669"/>
    <property type="project" value="InterPro"/>
</dbReference>
<dbReference type="InterPro" id="IPR027291">
    <property type="entry name" value="Glyco_hydro_38_N_sf"/>
</dbReference>
<dbReference type="GO" id="GO:0004559">
    <property type="term" value="F:alpha-mannosidase activity"/>
    <property type="evidence" value="ECO:0007669"/>
    <property type="project" value="InterPro"/>
</dbReference>
<dbReference type="InterPro" id="IPR028995">
    <property type="entry name" value="Glyco_hydro_57/38_cen_sf"/>
</dbReference>
<proteinExistence type="predicted"/>
<dbReference type="InterPro" id="IPR015341">
    <property type="entry name" value="Glyco_hydro_38_cen"/>
</dbReference>
<accession>A0A0F6W9J3</accession>
<reference evidence="4 5" key="1">
    <citation type="submission" date="2015-03" db="EMBL/GenBank/DDBJ databases">
        <title>Genome assembly of Sandaracinus amylolyticus DSM 53668.</title>
        <authorList>
            <person name="Sharma G."/>
            <person name="Subramanian S."/>
        </authorList>
    </citation>
    <scope>NUCLEOTIDE SEQUENCE [LARGE SCALE GENOMIC DNA]</scope>
    <source>
        <strain evidence="4 5">DSM 53668</strain>
    </source>
</reference>
<sequence length="823" mass="92175">MSSCDVVRARDSGVYTSVVAARTSEREHRLRRRLGIPDDARHVLVLGESSHWDPNWLFTSEEYYERRIERILDEVLRELQREPRRVFSLEAIFFLRLYWERRPDRRDLLRQLVAERRLQLTGTGITTPDTVIPATEAILRDYLLGQEWLRAHGFEAEPRLAYLPDDFGCSPAWPAILVALGFDRTALTRIDGMYFVGADLRLPSSYPLPGSSAHLLANELRTQDFVWRAPDGSEVLCHWNAFTYFQGDMLAHLGVIRWMGMTLGVPWRTGRHIASRIAGLVRQLAPLSRTPYLFCPIGCDFNGPIERLCELLERYDRTRFGDSGTWVVSAGLDDYLDLVDCHRDSLPVLELDPNPYWMGFYASRPNVKRLSNRIVRKLVLAEKLAFDPARDPAPHDAELDDAWDLVALTNHHDLVTGTSPERVYRTEQLPWLQRAESLADRVLDRARGDAPETRAPTTSSSELEWTLHDGRLDVRTEHYALTITEASGGCLTSYRDATGERLSAPGNDLVAYVDSGGLWRMGHEYLGGRFREIERTSDRPARIDAREADGVLEVVVRARLCGHDVVRYVWLGGGSPIVRMHVDGTAAARRTITCRLPLASTARSLSMNVPGGVVTRPHHKLYDPTFWPARSFAHVEDPAGFGLAVFLGGPACVALTRPGVVEWVVLRHAPLEMAFGVVPLPAHPASGVGTAEDGVEYAVWLTGPGDHRAHHLPREVRRSLRAGLTAPRSIDLDAIASEVMTTDCDDVLVSAIKVASRGGGHVVRLRSYRPGERIDVRLRCGRRAIREARLCDARERDLGPLVVEGGAARVTVERAITSVRVSF</sequence>
<evidence type="ECO:0000256" key="2">
    <source>
        <dbReference type="ARBA" id="ARBA00023295"/>
    </source>
</evidence>
<keyword evidence="2" id="KW-0326">Glycosidase</keyword>
<evidence type="ECO:0000313" key="5">
    <source>
        <dbReference type="Proteomes" id="UP000034883"/>
    </source>
</evidence>
<keyword evidence="1" id="KW-0378">Hydrolase</keyword>
<evidence type="ECO:0000313" key="4">
    <source>
        <dbReference type="EMBL" id="AKF10912.1"/>
    </source>
</evidence>
<dbReference type="Pfam" id="PF01074">
    <property type="entry name" value="Glyco_hydro_38N"/>
    <property type="match status" value="1"/>
</dbReference>
<dbReference type="InterPro" id="IPR000602">
    <property type="entry name" value="Glyco_hydro_38_N"/>
</dbReference>
<dbReference type="SUPFAM" id="SSF88688">
    <property type="entry name" value="Families 57/38 glycoside transferase middle domain"/>
    <property type="match status" value="1"/>
</dbReference>
<dbReference type="STRING" id="927083.DB32_008061"/>
<dbReference type="SUPFAM" id="SSF88713">
    <property type="entry name" value="Glycoside hydrolase/deacetylase"/>
    <property type="match status" value="1"/>
</dbReference>
<keyword evidence="5" id="KW-1185">Reference proteome</keyword>
<dbReference type="InterPro" id="IPR037094">
    <property type="entry name" value="Glyco_hydro_38_cen_sf"/>
</dbReference>
<dbReference type="EMBL" id="CP011125">
    <property type="protein sequence ID" value="AKF10912.1"/>
    <property type="molecule type" value="Genomic_DNA"/>
</dbReference>